<dbReference type="Gene3D" id="2.60.40.420">
    <property type="entry name" value="Cupredoxins - blue copper proteins"/>
    <property type="match status" value="3"/>
</dbReference>
<feature type="domain" description="Plastocyanin-like" evidence="8">
    <location>
        <begin position="138"/>
        <end position="251"/>
    </location>
</feature>
<dbReference type="Proteomes" id="UP001600888">
    <property type="component" value="Unassembled WGS sequence"/>
</dbReference>
<dbReference type="InterPro" id="IPR011706">
    <property type="entry name" value="Cu-oxidase_C"/>
</dbReference>
<protein>
    <recommendedName>
        <fullName evidence="11">Laccase</fullName>
    </recommendedName>
</protein>
<keyword evidence="10" id="KW-1185">Reference proteome</keyword>
<feature type="region of interest" description="Disordered" evidence="5">
    <location>
        <begin position="48"/>
        <end position="77"/>
    </location>
</feature>
<evidence type="ECO:0000256" key="4">
    <source>
        <dbReference type="ARBA" id="ARBA00023008"/>
    </source>
</evidence>
<comment type="caution">
    <text evidence="9">The sequence shown here is derived from an EMBL/GenBank/DDBJ whole genome shotgun (WGS) entry which is preliminary data.</text>
</comment>
<evidence type="ECO:0000259" key="6">
    <source>
        <dbReference type="Pfam" id="PF00394"/>
    </source>
</evidence>
<keyword evidence="2" id="KW-0479">Metal-binding</keyword>
<dbReference type="CDD" id="cd13854">
    <property type="entry name" value="CuRO_1_MaLCC_like"/>
    <property type="match status" value="1"/>
</dbReference>
<organism evidence="9 10">
    <name type="scientific">Diaporthe vaccinii</name>
    <dbReference type="NCBI Taxonomy" id="105482"/>
    <lineage>
        <taxon>Eukaryota</taxon>
        <taxon>Fungi</taxon>
        <taxon>Dikarya</taxon>
        <taxon>Ascomycota</taxon>
        <taxon>Pezizomycotina</taxon>
        <taxon>Sordariomycetes</taxon>
        <taxon>Sordariomycetidae</taxon>
        <taxon>Diaporthales</taxon>
        <taxon>Diaporthaceae</taxon>
        <taxon>Diaporthe</taxon>
        <taxon>Diaporthe eres species complex</taxon>
    </lineage>
</organism>
<dbReference type="InterPro" id="IPR011707">
    <property type="entry name" value="Cu-oxidase-like_N"/>
</dbReference>
<comment type="similarity">
    <text evidence="1">Belongs to the multicopper oxidase family.</text>
</comment>
<dbReference type="EMBL" id="JBAWTH010000140">
    <property type="protein sequence ID" value="KAL2275202.1"/>
    <property type="molecule type" value="Genomic_DNA"/>
</dbReference>
<dbReference type="Pfam" id="PF00394">
    <property type="entry name" value="Cu-oxidase"/>
    <property type="match status" value="1"/>
</dbReference>
<accession>A0ABR4DYE9</accession>
<dbReference type="CDD" id="cd13901">
    <property type="entry name" value="CuRO_3_MaLCC_like"/>
    <property type="match status" value="1"/>
</dbReference>
<keyword evidence="4" id="KW-0186">Copper</keyword>
<dbReference type="CDD" id="cd13880">
    <property type="entry name" value="CuRO_2_MaLCC_like"/>
    <property type="match status" value="1"/>
</dbReference>
<sequence>MRLTERVWVALAEVLTWISPTNFDPFNEFGGLQRPLLDSLEWSVGPSTFDTGATTSTKPHIGDGNPGDPIFKPPTGRPEDTQFRCDYRAMKGWRPCSTPSNRECWLRHPDGREFNIMTDYEQEAPIGVLRNYTLVVNDGWINADGRNFTEAKIFNNTYPGPWIQACWGDTVNIKVINNMLHNGTSIHWHGIRQNGTAQADGVNGVTQCPIAPGDSYTYSFKAVQYGSSWYHSHYSVQYADGLQGPLTIHGPDTADFDEPKQPILMTDWGHDSAFQSIYTQNPTLKNPSILLNGRGNVTRFSAANPPPDSPIPEEFVLKFEKRQIGQNGRAKRYMLRLINTSFRNTFVFSIDNHVLQVIDTDFVPIEPYFTTSVLIGIGQRYRVIVEARPDDADDGSNPVPQDGNFWIRTWGAITCSQPGQDGYERTGILRYDAASTSDPTSKPWPNISLACSDEPYTSLKPKLPWFVGPAANTEDGEAFTVESNVTGVQPGNKPFPLAQFSLDPETSSVFRPLQINYSHPIIQELDNFSGNWPQQWVVIPENFNSTSWVYLVLSGNRLSGTTIGAHPIHLHGHDFAILQQSNQTYSPDKLNLTLSNPPRRDVALLPANGFLVIAFQSDNPGTWLMHCHIGKISCIIVHMAGACIDTTTYTAFHASEGLALQILERQAEANALFNSPSSPITQETERVCANWDKWFGDCNNWWSGCTSAHVFQDDSGI</sequence>
<evidence type="ECO:0000256" key="3">
    <source>
        <dbReference type="ARBA" id="ARBA00023002"/>
    </source>
</evidence>
<dbReference type="PANTHER" id="PTHR11709:SF71">
    <property type="entry name" value="OXIDOREDUCTASE TPCJ"/>
    <property type="match status" value="1"/>
</dbReference>
<dbReference type="InterPro" id="IPR001117">
    <property type="entry name" value="Cu-oxidase_2nd"/>
</dbReference>
<dbReference type="InterPro" id="IPR045087">
    <property type="entry name" value="Cu-oxidase_fam"/>
</dbReference>
<dbReference type="PANTHER" id="PTHR11709">
    <property type="entry name" value="MULTI-COPPER OXIDASE"/>
    <property type="match status" value="1"/>
</dbReference>
<evidence type="ECO:0008006" key="11">
    <source>
        <dbReference type="Google" id="ProtNLM"/>
    </source>
</evidence>
<gene>
    <name evidence="9" type="ORF">FJTKL_02426</name>
</gene>
<evidence type="ECO:0000256" key="5">
    <source>
        <dbReference type="SAM" id="MobiDB-lite"/>
    </source>
</evidence>
<evidence type="ECO:0000259" key="8">
    <source>
        <dbReference type="Pfam" id="PF07732"/>
    </source>
</evidence>
<evidence type="ECO:0000313" key="10">
    <source>
        <dbReference type="Proteomes" id="UP001600888"/>
    </source>
</evidence>
<dbReference type="InterPro" id="IPR008972">
    <property type="entry name" value="Cupredoxin"/>
</dbReference>
<name>A0ABR4DYE9_9PEZI</name>
<dbReference type="Pfam" id="PF07731">
    <property type="entry name" value="Cu-oxidase_2"/>
    <property type="match status" value="1"/>
</dbReference>
<feature type="domain" description="Plastocyanin-like" evidence="6">
    <location>
        <begin position="262"/>
        <end position="433"/>
    </location>
</feature>
<dbReference type="SUPFAM" id="SSF49503">
    <property type="entry name" value="Cupredoxins"/>
    <property type="match status" value="3"/>
</dbReference>
<reference evidence="9 10" key="1">
    <citation type="submission" date="2024-03" db="EMBL/GenBank/DDBJ databases">
        <title>A high-quality draft genome sequence of Diaporthe vaccinii, a causative agent of upright dieback and viscid rot disease in cranberry plants.</title>
        <authorList>
            <person name="Sarrasin M."/>
            <person name="Lang B.F."/>
            <person name="Burger G."/>
        </authorList>
    </citation>
    <scope>NUCLEOTIDE SEQUENCE [LARGE SCALE GENOMIC DNA]</scope>
    <source>
        <strain evidence="9 10">IS7</strain>
    </source>
</reference>
<proteinExistence type="inferred from homology"/>
<evidence type="ECO:0000313" key="9">
    <source>
        <dbReference type="EMBL" id="KAL2275202.1"/>
    </source>
</evidence>
<evidence type="ECO:0000256" key="1">
    <source>
        <dbReference type="ARBA" id="ARBA00010609"/>
    </source>
</evidence>
<evidence type="ECO:0000256" key="2">
    <source>
        <dbReference type="ARBA" id="ARBA00022723"/>
    </source>
</evidence>
<feature type="compositionally biased region" description="Polar residues" evidence="5">
    <location>
        <begin position="48"/>
        <end position="58"/>
    </location>
</feature>
<feature type="domain" description="Plastocyanin-like" evidence="7">
    <location>
        <begin position="531"/>
        <end position="630"/>
    </location>
</feature>
<dbReference type="Pfam" id="PF07732">
    <property type="entry name" value="Cu-oxidase_3"/>
    <property type="match status" value="1"/>
</dbReference>
<evidence type="ECO:0000259" key="7">
    <source>
        <dbReference type="Pfam" id="PF07731"/>
    </source>
</evidence>
<keyword evidence="3" id="KW-0560">Oxidoreductase</keyword>